<sequence length="57" mass="6113">SWRGAAGLEGAVVTNKFLTKGSFFMDFAMRATYSIFGLSVLYGGAWSVDSVATRGQE</sequence>
<name>A0A0F9IP63_9ZZZZ</name>
<accession>A0A0F9IP63</accession>
<feature type="non-terminal residue" evidence="1">
    <location>
        <position position="1"/>
    </location>
</feature>
<reference evidence="1" key="1">
    <citation type="journal article" date="2015" name="Nature">
        <title>Complex archaea that bridge the gap between prokaryotes and eukaryotes.</title>
        <authorList>
            <person name="Spang A."/>
            <person name="Saw J.H."/>
            <person name="Jorgensen S.L."/>
            <person name="Zaremba-Niedzwiedzka K."/>
            <person name="Martijn J."/>
            <person name="Lind A.E."/>
            <person name="van Eijk R."/>
            <person name="Schleper C."/>
            <person name="Guy L."/>
            <person name="Ettema T.J."/>
        </authorList>
    </citation>
    <scope>NUCLEOTIDE SEQUENCE</scope>
</reference>
<comment type="caution">
    <text evidence="1">The sequence shown here is derived from an EMBL/GenBank/DDBJ whole genome shotgun (WGS) entry which is preliminary data.</text>
</comment>
<evidence type="ECO:0000313" key="1">
    <source>
        <dbReference type="EMBL" id="KKL95535.1"/>
    </source>
</evidence>
<dbReference type="AlphaFoldDB" id="A0A0F9IP63"/>
<proteinExistence type="predicted"/>
<organism evidence="1">
    <name type="scientific">marine sediment metagenome</name>
    <dbReference type="NCBI Taxonomy" id="412755"/>
    <lineage>
        <taxon>unclassified sequences</taxon>
        <taxon>metagenomes</taxon>
        <taxon>ecological metagenomes</taxon>
    </lineage>
</organism>
<dbReference type="EMBL" id="LAZR01018652">
    <property type="protein sequence ID" value="KKL95535.1"/>
    <property type="molecule type" value="Genomic_DNA"/>
</dbReference>
<protein>
    <submittedName>
        <fullName evidence="1">Uncharacterized protein</fullName>
    </submittedName>
</protein>
<gene>
    <name evidence="1" type="ORF">LCGC14_1853630</name>
</gene>